<dbReference type="GO" id="GO:0080008">
    <property type="term" value="C:Cul4-RING E3 ubiquitin ligase complex"/>
    <property type="evidence" value="ECO:0007669"/>
    <property type="project" value="TreeGrafter"/>
</dbReference>
<dbReference type="PANTHER" id="PTHR14588">
    <property type="entry name" value="DDB1- AND CUL4-ASSOCIATED FACTOR 10"/>
    <property type="match status" value="1"/>
</dbReference>
<sequence>MLLSTQYGYLLVVHELDLDKLGEDMRGFKPNTYWISIETRSLFPPGREHLKRFTADRNRTELIIDFPRGCDPDHISCISPHPHGWAVAGRMNNTDDRSEWTTVHDLQLPAQETLNDDDDDGQSKGADFTPMDVDSSSAARGRPQSEHRRSTVIHLRTERRPGSSYAWAESDSSSSSDDDAIPSPYGELVRRNRWSRTHQSNWSFGVGATSSPQSLLAPTAPSTSSEQQPSSTNTSRDQPTAPPSRGPRLRIINSINPQRPGRTVVIFGGRDPPAPSASSGGNPGANDDSPSAPKTYRRLTYFKEEPRQGRGFIKELCWAPNGRVIASPYAFGCRLLAFDDGCRELCDIHWRGTSAAQPLTEIKSLVGDEGHSDVVLCARFSPVHDALLATGCLQGKVAFYQPKL</sequence>
<dbReference type="AlphaFoldDB" id="A0A914XQW0"/>
<feature type="region of interest" description="Disordered" evidence="3">
    <location>
        <begin position="201"/>
        <end position="294"/>
    </location>
</feature>
<dbReference type="SUPFAM" id="SSF50978">
    <property type="entry name" value="WD40 repeat-like"/>
    <property type="match status" value="1"/>
</dbReference>
<dbReference type="PANTHER" id="PTHR14588:SF2">
    <property type="entry name" value="DDB1- AND CUL4-ASSOCIATED FACTOR 10"/>
    <property type="match status" value="1"/>
</dbReference>
<evidence type="ECO:0000256" key="3">
    <source>
        <dbReference type="SAM" id="MobiDB-lite"/>
    </source>
</evidence>
<reference evidence="5" key="1">
    <citation type="submission" date="2022-11" db="UniProtKB">
        <authorList>
            <consortium name="WormBaseParasite"/>
        </authorList>
    </citation>
    <scope>IDENTIFICATION</scope>
</reference>
<dbReference type="InterPro" id="IPR039085">
    <property type="entry name" value="DCA10"/>
</dbReference>
<evidence type="ECO:0000313" key="5">
    <source>
        <dbReference type="WBParaSite" id="PSAMB.scaffold9641size4766.g32609.t1"/>
    </source>
</evidence>
<dbReference type="Proteomes" id="UP000887566">
    <property type="component" value="Unplaced"/>
</dbReference>
<accession>A0A914XQW0</accession>
<protein>
    <submittedName>
        <fullName evidence="5">Uncharacterized protein</fullName>
    </submittedName>
</protein>
<feature type="region of interest" description="Disordered" evidence="3">
    <location>
        <begin position="112"/>
        <end position="185"/>
    </location>
</feature>
<keyword evidence="2" id="KW-0677">Repeat</keyword>
<name>A0A914XQW0_9BILA</name>
<feature type="compositionally biased region" description="Basic and acidic residues" evidence="3">
    <location>
        <begin position="143"/>
        <end position="161"/>
    </location>
</feature>
<feature type="compositionally biased region" description="Low complexity" evidence="3">
    <location>
        <begin position="218"/>
        <end position="235"/>
    </location>
</feature>
<evidence type="ECO:0000313" key="4">
    <source>
        <dbReference type="Proteomes" id="UP000887566"/>
    </source>
</evidence>
<feature type="compositionally biased region" description="Low complexity" evidence="3">
    <location>
        <begin position="276"/>
        <end position="286"/>
    </location>
</feature>
<dbReference type="InterPro" id="IPR015943">
    <property type="entry name" value="WD40/YVTN_repeat-like_dom_sf"/>
</dbReference>
<evidence type="ECO:0000256" key="1">
    <source>
        <dbReference type="ARBA" id="ARBA00022574"/>
    </source>
</evidence>
<proteinExistence type="predicted"/>
<keyword evidence="4" id="KW-1185">Reference proteome</keyword>
<feature type="compositionally biased region" description="Polar residues" evidence="3">
    <location>
        <begin position="201"/>
        <end position="216"/>
    </location>
</feature>
<dbReference type="Gene3D" id="2.130.10.10">
    <property type="entry name" value="YVTN repeat-like/Quinoprotein amine dehydrogenase"/>
    <property type="match status" value="1"/>
</dbReference>
<dbReference type="WBParaSite" id="PSAMB.scaffold9641size4766.g32609.t1">
    <property type="protein sequence ID" value="PSAMB.scaffold9641size4766.g32609.t1"/>
    <property type="gene ID" value="PSAMB.scaffold9641size4766.g32609"/>
</dbReference>
<evidence type="ECO:0000256" key="2">
    <source>
        <dbReference type="ARBA" id="ARBA00022737"/>
    </source>
</evidence>
<organism evidence="4 5">
    <name type="scientific">Plectus sambesii</name>
    <dbReference type="NCBI Taxonomy" id="2011161"/>
    <lineage>
        <taxon>Eukaryota</taxon>
        <taxon>Metazoa</taxon>
        <taxon>Ecdysozoa</taxon>
        <taxon>Nematoda</taxon>
        <taxon>Chromadorea</taxon>
        <taxon>Plectida</taxon>
        <taxon>Plectina</taxon>
        <taxon>Plectoidea</taxon>
        <taxon>Plectidae</taxon>
        <taxon>Plectus</taxon>
    </lineage>
</organism>
<dbReference type="InterPro" id="IPR036322">
    <property type="entry name" value="WD40_repeat_dom_sf"/>
</dbReference>
<keyword evidence="1" id="KW-0853">WD repeat</keyword>